<keyword evidence="4" id="KW-0249">Electron transport</keyword>
<dbReference type="Proteomes" id="UP001595974">
    <property type="component" value="Unassembled WGS sequence"/>
</dbReference>
<evidence type="ECO:0000313" key="10">
    <source>
        <dbReference type="Proteomes" id="UP001595974"/>
    </source>
</evidence>
<evidence type="ECO:0000256" key="6">
    <source>
        <dbReference type="ARBA" id="ARBA00023014"/>
    </source>
</evidence>
<reference evidence="10" key="1">
    <citation type="journal article" date="2019" name="Int. J. Syst. Evol. Microbiol.">
        <title>The Global Catalogue of Microorganisms (GCM) 10K type strain sequencing project: providing services to taxonomists for standard genome sequencing and annotation.</title>
        <authorList>
            <consortium name="The Broad Institute Genomics Platform"/>
            <consortium name="The Broad Institute Genome Sequencing Center for Infectious Disease"/>
            <person name="Wu L."/>
            <person name="Ma J."/>
        </authorList>
    </citation>
    <scope>NUCLEOTIDE SEQUENCE [LARGE SCALE GENOMIC DNA]</scope>
    <source>
        <strain evidence="10">SHR3</strain>
    </source>
</reference>
<proteinExistence type="predicted"/>
<keyword evidence="6" id="KW-0411">Iron-sulfur</keyword>
<dbReference type="SUPFAM" id="SSF54862">
    <property type="entry name" value="4Fe-4S ferredoxins"/>
    <property type="match status" value="1"/>
</dbReference>
<evidence type="ECO:0000256" key="1">
    <source>
        <dbReference type="ARBA" id="ARBA00022448"/>
    </source>
</evidence>
<dbReference type="RefSeq" id="WP_385961118.1">
    <property type="nucleotide sequence ID" value="NZ_JBHSOG010000030.1"/>
</dbReference>
<protein>
    <submittedName>
        <fullName evidence="9">4Fe-4S binding protein</fullName>
    </submittedName>
</protein>
<keyword evidence="10" id="KW-1185">Reference proteome</keyword>
<feature type="domain" description="4Fe-4S ferredoxin-type" evidence="8">
    <location>
        <begin position="211"/>
        <end position="244"/>
    </location>
</feature>
<dbReference type="InterPro" id="IPR051684">
    <property type="entry name" value="Electron_Trans/Redox"/>
</dbReference>
<dbReference type="EMBL" id="JBHSOG010000030">
    <property type="protein sequence ID" value="MFC5769519.1"/>
    <property type="molecule type" value="Genomic_DNA"/>
</dbReference>
<feature type="transmembrane region" description="Helical" evidence="7">
    <location>
        <begin position="35"/>
        <end position="54"/>
    </location>
</feature>
<evidence type="ECO:0000256" key="5">
    <source>
        <dbReference type="ARBA" id="ARBA00023004"/>
    </source>
</evidence>
<evidence type="ECO:0000256" key="7">
    <source>
        <dbReference type="SAM" id="Phobius"/>
    </source>
</evidence>
<evidence type="ECO:0000256" key="4">
    <source>
        <dbReference type="ARBA" id="ARBA00022982"/>
    </source>
</evidence>
<feature type="transmembrane region" description="Helical" evidence="7">
    <location>
        <begin position="91"/>
        <end position="111"/>
    </location>
</feature>
<accession>A0ABW1AQS8</accession>
<dbReference type="InterPro" id="IPR017896">
    <property type="entry name" value="4Fe4S_Fe-S-bd"/>
</dbReference>
<organism evidence="9 10">
    <name type="scientific">Thauera sinica</name>
    <dbReference type="NCBI Taxonomy" id="2665146"/>
    <lineage>
        <taxon>Bacteria</taxon>
        <taxon>Pseudomonadati</taxon>
        <taxon>Pseudomonadota</taxon>
        <taxon>Betaproteobacteria</taxon>
        <taxon>Rhodocyclales</taxon>
        <taxon>Zoogloeaceae</taxon>
        <taxon>Thauera</taxon>
    </lineage>
</organism>
<keyword evidence="5" id="KW-0408">Iron</keyword>
<evidence type="ECO:0000256" key="3">
    <source>
        <dbReference type="ARBA" id="ARBA00022723"/>
    </source>
</evidence>
<comment type="caution">
    <text evidence="9">The sequence shown here is derived from an EMBL/GenBank/DDBJ whole genome shotgun (WGS) entry which is preliminary data.</text>
</comment>
<feature type="transmembrane region" description="Helical" evidence="7">
    <location>
        <begin position="166"/>
        <end position="190"/>
    </location>
</feature>
<feature type="domain" description="4Fe-4S ferredoxin-type" evidence="8">
    <location>
        <begin position="97"/>
        <end position="142"/>
    </location>
</feature>
<keyword evidence="7" id="KW-0812">Transmembrane</keyword>
<evidence type="ECO:0000256" key="2">
    <source>
        <dbReference type="ARBA" id="ARBA00022485"/>
    </source>
</evidence>
<dbReference type="PANTHER" id="PTHR30176:SF3">
    <property type="entry name" value="FERREDOXIN-TYPE PROTEIN NAPH"/>
    <property type="match status" value="1"/>
</dbReference>
<gene>
    <name evidence="9" type="ORF">ACFPTN_09035</name>
</gene>
<name>A0ABW1AQS8_9RHOO</name>
<keyword evidence="7" id="KW-1133">Transmembrane helix</keyword>
<sequence length="339" mass="38098">MRDMNTAVERPAARRVIPIARADAPAPRQMQTRRLLFQIGFFVLFVAAPVFDIFRYDLKANHAWLLGMQWRLGMDDFLAGRIGTLEAAANLALRLFLPLLAGAAAFLWVAWKWGRLYCGWLCPHFSVVETINRLMVRASGKPSVWERSALPPWQPDGSPLRTDARWWLVVLPAAVGFAFLWAVVFLTYLLPPFEVYANLFGGELSRNQTIFLAAATVVLSFEFLFARHLFCRYVCAVGLFQSLAWMGNKSAMVVGFRRSRAADCASCLPDRQSACDAVCPMRLTPRNIKRHMFTCTQCAQCVDACAQTQRDNPDGPLLSWVAGEAARQNEAGFRAGRER</sequence>
<keyword evidence="3" id="KW-0479">Metal-binding</keyword>
<dbReference type="PANTHER" id="PTHR30176">
    <property type="entry name" value="FERREDOXIN-TYPE PROTEIN NAPH"/>
    <property type="match status" value="1"/>
</dbReference>
<keyword evidence="2" id="KW-0004">4Fe-4S</keyword>
<keyword evidence="1" id="KW-0813">Transport</keyword>
<keyword evidence="7" id="KW-0472">Membrane</keyword>
<evidence type="ECO:0000259" key="8">
    <source>
        <dbReference type="Pfam" id="PF12801"/>
    </source>
</evidence>
<feature type="transmembrane region" description="Helical" evidence="7">
    <location>
        <begin position="210"/>
        <end position="230"/>
    </location>
</feature>
<dbReference type="Pfam" id="PF12801">
    <property type="entry name" value="Fer4_5"/>
    <property type="match status" value="2"/>
</dbReference>
<evidence type="ECO:0000313" key="9">
    <source>
        <dbReference type="EMBL" id="MFC5769519.1"/>
    </source>
</evidence>